<dbReference type="GO" id="GO:0043195">
    <property type="term" value="C:terminal bouton"/>
    <property type="evidence" value="ECO:0007669"/>
    <property type="project" value="TreeGrafter"/>
</dbReference>
<dbReference type="InterPro" id="IPR042384">
    <property type="entry name" value="NMU"/>
</dbReference>
<dbReference type="PANTHER" id="PTHR15390:SF0">
    <property type="entry name" value="NEUROMEDIN-U"/>
    <property type="match status" value="1"/>
</dbReference>
<feature type="domain" description="Neuromedin U C-terminal" evidence="1">
    <location>
        <begin position="100"/>
        <end position="124"/>
    </location>
</feature>
<evidence type="ECO:0000259" key="1">
    <source>
        <dbReference type="SMART" id="SM00084"/>
    </source>
</evidence>
<organism evidence="2">
    <name type="scientific">Ursus maritimus</name>
    <name type="common">Polar bear</name>
    <name type="synonym">Thalarctos maritimus</name>
    <dbReference type="NCBI Taxonomy" id="29073"/>
    <lineage>
        <taxon>Eukaryota</taxon>
        <taxon>Metazoa</taxon>
        <taxon>Chordata</taxon>
        <taxon>Craniata</taxon>
        <taxon>Vertebrata</taxon>
        <taxon>Euteleostomi</taxon>
        <taxon>Mammalia</taxon>
        <taxon>Eutheria</taxon>
        <taxon>Laurasiatheria</taxon>
        <taxon>Carnivora</taxon>
        <taxon>Caniformia</taxon>
        <taxon>Ursidae</taxon>
        <taxon>Ursus</taxon>
    </lineage>
</organism>
<dbReference type="GO" id="GO:0045987">
    <property type="term" value="P:positive regulation of smooth muscle contraction"/>
    <property type="evidence" value="ECO:0007669"/>
    <property type="project" value="TreeGrafter"/>
</dbReference>
<dbReference type="GO" id="GO:0050806">
    <property type="term" value="P:positive regulation of synaptic transmission"/>
    <property type="evidence" value="ECO:0007669"/>
    <property type="project" value="TreeGrafter"/>
</dbReference>
<dbReference type="Ensembl" id="ENSUMAT00000010655.1">
    <property type="protein sequence ID" value="ENSUMAP00000008918.1"/>
    <property type="gene ID" value="ENSUMAG00000006770.1"/>
</dbReference>
<dbReference type="InterPro" id="IPR008200">
    <property type="entry name" value="NMU_C"/>
</dbReference>
<name>A0A452TL32_URSMA</name>
<dbReference type="PANTHER" id="PTHR15390">
    <property type="entry name" value="NEUROMEDIN-U"/>
    <property type="match status" value="1"/>
</dbReference>
<dbReference type="SMART" id="SM00084">
    <property type="entry name" value="NMU"/>
    <property type="match status" value="1"/>
</dbReference>
<accession>A0A452TL32</accession>
<dbReference type="GO" id="GO:0031840">
    <property type="term" value="F:type 2 neuromedin U receptor binding"/>
    <property type="evidence" value="ECO:0007669"/>
    <property type="project" value="Ensembl"/>
</dbReference>
<proteinExistence type="predicted"/>
<dbReference type="GeneTree" id="ENSGT00510000048726"/>
<dbReference type="AlphaFoldDB" id="A0A452TL32"/>
<dbReference type="Pfam" id="PF02070">
    <property type="entry name" value="NMU"/>
    <property type="match status" value="1"/>
</dbReference>
<gene>
    <name evidence="2" type="primary">NMU</name>
</gene>
<sequence length="149" mass="17119">MAFQDCAPVLSQGLQPDQELQLWNEIDDACSALLSLDSQPQASNALEELCITIMGIAPKPQFLFHYSKTRKLGNSNVVSSVVHPLLQLVPQLHERRMKRFRLDEEFQSPIASQVRRQFLFRVCKYHILKNHSTLKLKNTLTVHVFTLSF</sequence>
<dbReference type="OMA" id="ANXPRNG"/>
<dbReference type="GO" id="GO:0031839">
    <property type="term" value="F:type 1 neuromedin U receptor binding"/>
    <property type="evidence" value="ECO:0007669"/>
    <property type="project" value="Ensembl"/>
</dbReference>
<evidence type="ECO:0000313" key="2">
    <source>
        <dbReference type="Ensembl" id="ENSUMAP00000008918"/>
    </source>
</evidence>
<reference evidence="2" key="1">
    <citation type="submission" date="2019-03" db="UniProtKB">
        <authorList>
            <consortium name="Ensembl"/>
        </authorList>
    </citation>
    <scope>IDENTIFICATION</scope>
</reference>
<protein>
    <submittedName>
        <fullName evidence="2">Neuromedin U</fullName>
    </submittedName>
</protein>
<dbReference type="GO" id="GO:0007218">
    <property type="term" value="P:neuropeptide signaling pathway"/>
    <property type="evidence" value="ECO:0007669"/>
    <property type="project" value="Ensembl"/>
</dbReference>